<protein>
    <submittedName>
        <fullName evidence="2">Uncharacterized protein</fullName>
    </submittedName>
</protein>
<proteinExistence type="predicted"/>
<feature type="transmembrane region" description="Helical" evidence="1">
    <location>
        <begin position="15"/>
        <end position="40"/>
    </location>
</feature>
<sequence length="60" mass="6434">MANTAEAASGLLSGLFAMIGLLSSFIGMSFLIALTGLIAMKRIQVTYSSRCFSRIMRVNT</sequence>
<accession>A0A077PCN2</accession>
<dbReference type="Proteomes" id="UP000028500">
    <property type="component" value="Unassembled WGS sequence"/>
</dbReference>
<evidence type="ECO:0000256" key="1">
    <source>
        <dbReference type="SAM" id="Phobius"/>
    </source>
</evidence>
<dbReference type="HOGENOM" id="CLU_2940855_0_0_6"/>
<reference evidence="2" key="1">
    <citation type="submission" date="2013-07" db="EMBL/GenBank/DDBJ databases">
        <title>Sub-species coevolution in mutualistic symbiosis.</title>
        <authorList>
            <person name="Murfin K."/>
            <person name="Klassen J."/>
            <person name="Lee M."/>
            <person name="Forst S."/>
            <person name="Stock P."/>
            <person name="Goodrich-Blair H."/>
        </authorList>
    </citation>
    <scope>NUCLEOTIDE SEQUENCE [LARGE SCALE GENOMIC DNA]</scope>
    <source>
        <strain evidence="2">Kraussei Quebec</strain>
    </source>
</reference>
<keyword evidence="1" id="KW-0812">Transmembrane</keyword>
<evidence type="ECO:0000313" key="3">
    <source>
        <dbReference type="Proteomes" id="UP000028500"/>
    </source>
</evidence>
<dbReference type="EMBL" id="CBSY010000033">
    <property type="protein sequence ID" value="CDH18456.1"/>
    <property type="molecule type" value="Genomic_DNA"/>
</dbReference>
<keyword evidence="1" id="KW-1133">Transmembrane helix</keyword>
<dbReference type="AlphaFoldDB" id="A0A077PCN2"/>
<gene>
    <name evidence="2" type="ORF">XBKQ1_1280007</name>
</gene>
<comment type="caution">
    <text evidence="2">The sequence shown here is derived from an EMBL/GenBank/DDBJ whole genome shotgun (WGS) entry which is preliminary data.</text>
</comment>
<evidence type="ECO:0000313" key="2">
    <source>
        <dbReference type="EMBL" id="CDH18456.1"/>
    </source>
</evidence>
<organism evidence="2 3">
    <name type="scientific">Xenorhabdus bovienii str. kraussei Quebec</name>
    <dbReference type="NCBI Taxonomy" id="1398203"/>
    <lineage>
        <taxon>Bacteria</taxon>
        <taxon>Pseudomonadati</taxon>
        <taxon>Pseudomonadota</taxon>
        <taxon>Gammaproteobacteria</taxon>
        <taxon>Enterobacterales</taxon>
        <taxon>Morganellaceae</taxon>
        <taxon>Xenorhabdus</taxon>
    </lineage>
</organism>
<keyword evidence="3" id="KW-1185">Reference proteome</keyword>
<name>A0A077PCN2_XENBV</name>
<keyword evidence="1" id="KW-0472">Membrane</keyword>